<evidence type="ECO:0000313" key="1">
    <source>
        <dbReference type="EMBL" id="MFN2101968.1"/>
    </source>
</evidence>
<evidence type="ECO:0000313" key="2">
    <source>
        <dbReference type="Proteomes" id="UP001634413"/>
    </source>
</evidence>
<comment type="caution">
    <text evidence="1">The sequence shown here is derived from an EMBL/GenBank/DDBJ whole genome shotgun (WGS) entry which is preliminary data.</text>
</comment>
<dbReference type="EMBL" id="JBDLBQ010000002">
    <property type="protein sequence ID" value="MFN2101968.1"/>
    <property type="molecule type" value="Genomic_DNA"/>
</dbReference>
<accession>A0ABW9KBD3</accession>
<organism evidence="1 2">
    <name type="scientific">Finegoldia dalianensis</name>
    <dbReference type="NCBI Taxonomy" id="3145239"/>
    <lineage>
        <taxon>Bacteria</taxon>
        <taxon>Bacillati</taxon>
        <taxon>Bacillota</taxon>
        <taxon>Tissierellia</taxon>
        <taxon>Tissierellales</taxon>
        <taxon>Peptoniphilaceae</taxon>
        <taxon>Finegoldia</taxon>
    </lineage>
</organism>
<proteinExistence type="predicted"/>
<dbReference type="Proteomes" id="UP001634413">
    <property type="component" value="Unassembled WGS sequence"/>
</dbReference>
<gene>
    <name evidence="1" type="ORF">ABDJ34_03500</name>
</gene>
<name>A0ABW9KBD3_9FIRM</name>
<protein>
    <submittedName>
        <fullName evidence="1">Uncharacterized protein</fullName>
    </submittedName>
</protein>
<reference evidence="1 2" key="1">
    <citation type="journal article" date="2024" name="Anaerobe">
        <title>The identification of Finegoldia dalianensis sp. nov., isolated from the pus of a patient with skin abscess and genomic analysis of the strains belonging to Finegoldia genus.</title>
        <authorList>
            <person name="Li Y."/>
            <person name="Wang Y."/>
            <person name="Xiao D."/>
            <person name="Wang J."/>
            <person name="Jin D."/>
        </authorList>
    </citation>
    <scope>NUCLEOTIDE SEQUENCE [LARGE SCALE GENOMIC DNA]</scope>
    <source>
        <strain evidence="1 2">LY240594</strain>
    </source>
</reference>
<keyword evidence="2" id="KW-1185">Reference proteome</keyword>
<dbReference type="RefSeq" id="WP_154273436.1">
    <property type="nucleotide sequence ID" value="NZ_JBDLBQ010000002.1"/>
</dbReference>
<sequence>MRTISIGLEWGSYPIQELDGNDYIIDDISAEELGFDDNFCEKVKILQKMYNDLFINNDKEFSYIGNKKTEEIKQIKELYNDIVDEFLNNLKDKFNIKISELDI</sequence>